<evidence type="ECO:0000256" key="1">
    <source>
        <dbReference type="SAM" id="MobiDB-lite"/>
    </source>
</evidence>
<dbReference type="EMBL" id="FNCF01000003">
    <property type="protein sequence ID" value="SDG33884.1"/>
    <property type="molecule type" value="Genomic_DNA"/>
</dbReference>
<dbReference type="AlphaFoldDB" id="A0A1G7TFU3"/>
<gene>
    <name evidence="2" type="ORF">SAMN05660324_2450</name>
</gene>
<accession>A0A1G7TFU3</accession>
<organism evidence="2 3">
    <name type="scientific">Klenkia brasiliensis</name>
    <dbReference type="NCBI Taxonomy" id="333142"/>
    <lineage>
        <taxon>Bacteria</taxon>
        <taxon>Bacillati</taxon>
        <taxon>Actinomycetota</taxon>
        <taxon>Actinomycetes</taxon>
        <taxon>Geodermatophilales</taxon>
        <taxon>Geodermatophilaceae</taxon>
        <taxon>Klenkia</taxon>
    </lineage>
</organism>
<feature type="region of interest" description="Disordered" evidence="1">
    <location>
        <begin position="22"/>
        <end position="44"/>
    </location>
</feature>
<proteinExistence type="predicted"/>
<name>A0A1G7TFU3_9ACTN</name>
<dbReference type="Proteomes" id="UP000198863">
    <property type="component" value="Unassembled WGS sequence"/>
</dbReference>
<evidence type="ECO:0000313" key="2">
    <source>
        <dbReference type="EMBL" id="SDG33884.1"/>
    </source>
</evidence>
<keyword evidence="3" id="KW-1185">Reference proteome</keyword>
<sequence length="44" mass="4732">MGMLSGLLKGAAAQKVIAAARKPENQAKAKKFIADQQAKRARKH</sequence>
<evidence type="ECO:0000313" key="3">
    <source>
        <dbReference type="Proteomes" id="UP000198863"/>
    </source>
</evidence>
<reference evidence="3" key="1">
    <citation type="submission" date="2016-10" db="EMBL/GenBank/DDBJ databases">
        <authorList>
            <person name="Varghese N."/>
            <person name="Submissions S."/>
        </authorList>
    </citation>
    <scope>NUCLEOTIDE SEQUENCE [LARGE SCALE GENOMIC DNA]</scope>
    <source>
        <strain evidence="3">DSM 44526</strain>
    </source>
</reference>
<protein>
    <submittedName>
        <fullName evidence="2">Uncharacterized protein</fullName>
    </submittedName>
</protein>